<dbReference type="Gene3D" id="3.40.50.300">
    <property type="entry name" value="P-loop containing nucleotide triphosphate hydrolases"/>
    <property type="match status" value="1"/>
</dbReference>
<feature type="transmembrane region" description="Helical" evidence="10">
    <location>
        <begin position="12"/>
        <end position="30"/>
    </location>
</feature>
<accession>A0A8K0CKE4</accession>
<keyword evidence="5" id="KW-0735">Signal-anchor</keyword>
<keyword evidence="12" id="KW-1185">Reference proteome</keyword>
<dbReference type="OrthoDB" id="10019582at2759"/>
<organism evidence="11 12">
    <name type="scientific">Ignelater luminosus</name>
    <name type="common">Cucubano</name>
    <name type="synonym">Pyrophorus luminosus</name>
    <dbReference type="NCBI Taxonomy" id="2038154"/>
    <lineage>
        <taxon>Eukaryota</taxon>
        <taxon>Metazoa</taxon>
        <taxon>Ecdysozoa</taxon>
        <taxon>Arthropoda</taxon>
        <taxon>Hexapoda</taxon>
        <taxon>Insecta</taxon>
        <taxon>Pterygota</taxon>
        <taxon>Neoptera</taxon>
        <taxon>Endopterygota</taxon>
        <taxon>Coleoptera</taxon>
        <taxon>Polyphaga</taxon>
        <taxon>Elateriformia</taxon>
        <taxon>Elateroidea</taxon>
        <taxon>Elateridae</taxon>
        <taxon>Agrypninae</taxon>
        <taxon>Pyrophorini</taxon>
        <taxon>Ignelater</taxon>
    </lineage>
</organism>
<sequence>MIRKMRRQIKVSWITIPLLLIITISGTFLLNNNQRIQQYSKTTTPATVGPSFSLAPLKHVTKSLAELGPMDELNAYVLFFNRVPKCGSEMLVLLMQWLQGWNNFKHVRLKGGDKRKLNRIEQEELVYEVTDLIRNHAVPLTFDRHLYFINFTSFDRQSPTFINLIRDPVEKLVSRLV</sequence>
<name>A0A8K0CKE4_IGNLU</name>
<dbReference type="InterPro" id="IPR027417">
    <property type="entry name" value="P-loop_NTPase"/>
</dbReference>
<keyword evidence="7" id="KW-0333">Golgi apparatus</keyword>
<evidence type="ECO:0000256" key="1">
    <source>
        <dbReference type="ARBA" id="ARBA00004323"/>
    </source>
</evidence>
<evidence type="ECO:0000256" key="9">
    <source>
        <dbReference type="ARBA" id="ARBA00023180"/>
    </source>
</evidence>
<evidence type="ECO:0000256" key="7">
    <source>
        <dbReference type="ARBA" id="ARBA00023034"/>
    </source>
</evidence>
<evidence type="ECO:0000256" key="8">
    <source>
        <dbReference type="ARBA" id="ARBA00023136"/>
    </source>
</evidence>
<dbReference type="EMBL" id="VTPC01084304">
    <property type="protein sequence ID" value="KAF2887286.1"/>
    <property type="molecule type" value="Genomic_DNA"/>
</dbReference>
<proteinExistence type="inferred from homology"/>
<dbReference type="Pfam" id="PF03567">
    <property type="entry name" value="Sulfotransfer_2"/>
    <property type="match status" value="1"/>
</dbReference>
<keyword evidence="3" id="KW-0808">Transferase</keyword>
<evidence type="ECO:0000313" key="11">
    <source>
        <dbReference type="EMBL" id="KAF2887286.1"/>
    </source>
</evidence>
<evidence type="ECO:0000313" key="12">
    <source>
        <dbReference type="Proteomes" id="UP000801492"/>
    </source>
</evidence>
<keyword evidence="9" id="KW-0325">Glycoprotein</keyword>
<evidence type="ECO:0000256" key="10">
    <source>
        <dbReference type="SAM" id="Phobius"/>
    </source>
</evidence>
<reference evidence="11" key="1">
    <citation type="submission" date="2019-08" db="EMBL/GenBank/DDBJ databases">
        <title>The genome of the North American firefly Photinus pyralis.</title>
        <authorList>
            <consortium name="Photinus pyralis genome working group"/>
            <person name="Fallon T.R."/>
            <person name="Sander Lower S.E."/>
            <person name="Weng J.-K."/>
        </authorList>
    </citation>
    <scope>NUCLEOTIDE SEQUENCE</scope>
    <source>
        <strain evidence="11">TRF0915ILg1</strain>
        <tissue evidence="11">Whole body</tissue>
    </source>
</reference>
<gene>
    <name evidence="11" type="ORF">ILUMI_18887</name>
</gene>
<dbReference type="PANTHER" id="PTHR12129">
    <property type="entry name" value="HEPARAN SULFATE 2-O-SULFOTRANSFERASE"/>
    <property type="match status" value="1"/>
</dbReference>
<dbReference type="GO" id="GO:0008146">
    <property type="term" value="F:sulfotransferase activity"/>
    <property type="evidence" value="ECO:0007669"/>
    <property type="project" value="InterPro"/>
</dbReference>
<evidence type="ECO:0000256" key="4">
    <source>
        <dbReference type="ARBA" id="ARBA00022692"/>
    </source>
</evidence>
<keyword evidence="4 10" id="KW-0812">Transmembrane</keyword>
<evidence type="ECO:0000256" key="3">
    <source>
        <dbReference type="ARBA" id="ARBA00022679"/>
    </source>
</evidence>
<dbReference type="AlphaFoldDB" id="A0A8K0CKE4"/>
<keyword evidence="6 10" id="KW-1133">Transmembrane helix</keyword>
<evidence type="ECO:0000256" key="6">
    <source>
        <dbReference type="ARBA" id="ARBA00022989"/>
    </source>
</evidence>
<protein>
    <submittedName>
        <fullName evidence="11">Uncharacterized protein</fullName>
    </submittedName>
</protein>
<evidence type="ECO:0000256" key="5">
    <source>
        <dbReference type="ARBA" id="ARBA00022968"/>
    </source>
</evidence>
<comment type="caution">
    <text evidence="11">The sequence shown here is derived from an EMBL/GenBank/DDBJ whole genome shotgun (WGS) entry which is preliminary data.</text>
</comment>
<evidence type="ECO:0000256" key="2">
    <source>
        <dbReference type="ARBA" id="ARBA00010569"/>
    </source>
</evidence>
<comment type="similarity">
    <text evidence="2">Belongs to the sulfotransferase 3 family.</text>
</comment>
<comment type="subcellular location">
    <subcellularLocation>
        <location evidence="1">Golgi apparatus membrane</location>
        <topology evidence="1">Single-pass type II membrane protein</topology>
    </subcellularLocation>
</comment>
<keyword evidence="8 10" id="KW-0472">Membrane</keyword>
<dbReference type="GO" id="GO:0000139">
    <property type="term" value="C:Golgi membrane"/>
    <property type="evidence" value="ECO:0007669"/>
    <property type="project" value="UniProtKB-SubCell"/>
</dbReference>
<dbReference type="Proteomes" id="UP000801492">
    <property type="component" value="Unassembled WGS sequence"/>
</dbReference>
<dbReference type="InterPro" id="IPR005331">
    <property type="entry name" value="Sulfotransferase"/>
</dbReference>
<dbReference type="InterPro" id="IPR007734">
    <property type="entry name" value="Heparan_SO4_2-O-STrfase"/>
</dbReference>
<dbReference type="PANTHER" id="PTHR12129:SF15">
    <property type="entry name" value="URONYL 2-SULFOTRANSFERASE"/>
    <property type="match status" value="1"/>
</dbReference>